<dbReference type="AlphaFoldDB" id="A0A2V3VNJ9"/>
<evidence type="ECO:0000259" key="1">
    <source>
        <dbReference type="Pfam" id="PF12986"/>
    </source>
</evidence>
<dbReference type="InterPro" id="IPR024617">
    <property type="entry name" value="DUF3870"/>
</dbReference>
<comment type="caution">
    <text evidence="2">The sequence shown here is derived from an EMBL/GenBank/DDBJ whole genome shotgun (WGS) entry which is preliminary data.</text>
</comment>
<name>A0A2V3VNJ9_9BACI</name>
<dbReference type="EMBL" id="QJJQ01000016">
    <property type="protein sequence ID" value="PXW83433.1"/>
    <property type="molecule type" value="Genomic_DNA"/>
</dbReference>
<dbReference type="Proteomes" id="UP000247978">
    <property type="component" value="Unassembled WGS sequence"/>
</dbReference>
<gene>
    <name evidence="2" type="ORF">DFR56_116112</name>
</gene>
<protein>
    <submittedName>
        <fullName evidence="2">Uncharacterized protein DUF3870</fullName>
    </submittedName>
</protein>
<sequence length="114" mass="12718">MSNEVKDQVLTAGFAQFPKGTSVFETQKVIGCILVINTKTETIIEANFTFISETTNKFIAALLVDEKLDNGIEPLLNKMEKQILFPGKNAVMQAVISAYRNYKEEIIDKATQKS</sequence>
<dbReference type="OrthoDB" id="1682751at2"/>
<feature type="domain" description="DUF3870" evidence="1">
    <location>
        <begin position="12"/>
        <end position="103"/>
    </location>
</feature>
<keyword evidence="3" id="KW-1185">Reference proteome</keyword>
<accession>A0A2V3VNJ9</accession>
<evidence type="ECO:0000313" key="2">
    <source>
        <dbReference type="EMBL" id="PXW83433.1"/>
    </source>
</evidence>
<dbReference type="Pfam" id="PF12986">
    <property type="entry name" value="DUF3870"/>
    <property type="match status" value="1"/>
</dbReference>
<reference evidence="2 3" key="1">
    <citation type="submission" date="2018-05" db="EMBL/GenBank/DDBJ databases">
        <title>Genomic Encyclopedia of Type Strains, Phase IV (KMG-IV): sequencing the most valuable type-strain genomes for metagenomic binning, comparative biology and taxonomic classification.</title>
        <authorList>
            <person name="Goeker M."/>
        </authorList>
    </citation>
    <scope>NUCLEOTIDE SEQUENCE [LARGE SCALE GENOMIC DNA]</scope>
    <source>
        <strain evidence="2 3">DSM 28556</strain>
    </source>
</reference>
<dbReference type="RefSeq" id="WP_110396952.1">
    <property type="nucleotide sequence ID" value="NZ_JBHUHB010000001.1"/>
</dbReference>
<evidence type="ECO:0000313" key="3">
    <source>
        <dbReference type="Proteomes" id="UP000247978"/>
    </source>
</evidence>
<proteinExistence type="predicted"/>
<organism evidence="2 3">
    <name type="scientific">Pseudogracilibacillus auburnensis</name>
    <dbReference type="NCBI Taxonomy" id="1494959"/>
    <lineage>
        <taxon>Bacteria</taxon>
        <taxon>Bacillati</taxon>
        <taxon>Bacillota</taxon>
        <taxon>Bacilli</taxon>
        <taxon>Bacillales</taxon>
        <taxon>Bacillaceae</taxon>
        <taxon>Pseudogracilibacillus</taxon>
    </lineage>
</organism>